<evidence type="ECO:0000256" key="15">
    <source>
        <dbReference type="PIRSR" id="PIRSR000098-2"/>
    </source>
</evidence>
<gene>
    <name evidence="19" type="ORF">IAB14_01490</name>
</gene>
<comment type="pathway">
    <text evidence="3 16">Amino-acid biosynthesis; L-methionine biosynthesis via de novo pathway; L-homoserine from L-aspartate: step 3/3.</text>
</comment>
<evidence type="ECO:0000259" key="18">
    <source>
        <dbReference type="PROSITE" id="PS51671"/>
    </source>
</evidence>
<dbReference type="Gene3D" id="3.30.360.10">
    <property type="entry name" value="Dihydrodipicolinate Reductase, domain 2"/>
    <property type="match status" value="1"/>
</dbReference>
<evidence type="ECO:0000256" key="16">
    <source>
        <dbReference type="RuleBase" id="RU000579"/>
    </source>
</evidence>
<evidence type="ECO:0000256" key="3">
    <source>
        <dbReference type="ARBA" id="ARBA00005062"/>
    </source>
</evidence>
<dbReference type="InterPro" id="IPR019811">
    <property type="entry name" value="HDH_CS"/>
</dbReference>
<reference evidence="19" key="1">
    <citation type="submission" date="2020-10" db="EMBL/GenBank/DDBJ databases">
        <authorList>
            <person name="Gilroy R."/>
        </authorList>
    </citation>
    <scope>NUCLEOTIDE SEQUENCE</scope>
    <source>
        <strain evidence="19">23406</strain>
    </source>
</reference>
<dbReference type="InterPro" id="IPR016204">
    <property type="entry name" value="HDH"/>
</dbReference>
<feature type="binding site" evidence="15">
    <location>
        <begin position="9"/>
        <end position="16"/>
    </location>
    <ligand>
        <name>NADP(+)</name>
        <dbReference type="ChEBI" id="CHEBI:58349"/>
    </ligand>
</feature>
<evidence type="ECO:0000256" key="10">
    <source>
        <dbReference type="ARBA" id="ARBA00023002"/>
    </source>
</evidence>
<keyword evidence="12 16" id="KW-0486">Methionine biosynthesis</keyword>
<dbReference type="SUPFAM" id="SSF51735">
    <property type="entry name" value="NAD(P)-binding Rossmann-fold domains"/>
    <property type="match status" value="1"/>
</dbReference>
<dbReference type="GO" id="GO:0009088">
    <property type="term" value="P:threonine biosynthetic process"/>
    <property type="evidence" value="ECO:0007669"/>
    <property type="project" value="UniProtKB-KW"/>
</dbReference>
<keyword evidence="8 16" id="KW-0791">Threonine biosynthesis</keyword>
<comment type="pathway">
    <text evidence="2 16">Amino-acid biosynthesis; L-threonine biosynthesis; L-threonine from L-aspartate: step 3/5.</text>
</comment>
<dbReference type="GO" id="GO:0009086">
    <property type="term" value="P:methionine biosynthetic process"/>
    <property type="evidence" value="ECO:0007669"/>
    <property type="project" value="UniProtKB-KW"/>
</dbReference>
<accession>A0A9D1SXJ7</accession>
<dbReference type="Proteomes" id="UP000886891">
    <property type="component" value="Unassembled WGS sequence"/>
</dbReference>
<dbReference type="EC" id="1.1.1.3" evidence="5 16"/>
<comment type="catalytic activity">
    <reaction evidence="13">
        <text>L-homoserine + NADP(+) = L-aspartate 4-semialdehyde + NADPH + H(+)</text>
        <dbReference type="Rhea" id="RHEA:15761"/>
        <dbReference type="ChEBI" id="CHEBI:15378"/>
        <dbReference type="ChEBI" id="CHEBI:57476"/>
        <dbReference type="ChEBI" id="CHEBI:57783"/>
        <dbReference type="ChEBI" id="CHEBI:58349"/>
        <dbReference type="ChEBI" id="CHEBI:537519"/>
        <dbReference type="EC" id="1.1.1.3"/>
    </reaction>
    <physiologicalReaction direction="right-to-left" evidence="13">
        <dbReference type="Rhea" id="RHEA:15763"/>
    </physiologicalReaction>
</comment>
<organism evidence="19 20">
    <name type="scientific">Candidatus Stercoripulliclostridium merdipullorum</name>
    <dbReference type="NCBI Taxonomy" id="2840952"/>
    <lineage>
        <taxon>Bacteria</taxon>
        <taxon>Bacillati</taxon>
        <taxon>Bacillota</taxon>
        <taxon>Clostridia</taxon>
        <taxon>Eubacteriales</taxon>
        <taxon>Candidatus Stercoripulliclostridium</taxon>
    </lineage>
</organism>
<evidence type="ECO:0000256" key="6">
    <source>
        <dbReference type="ARBA" id="ARBA00013376"/>
    </source>
</evidence>
<evidence type="ECO:0000313" key="20">
    <source>
        <dbReference type="Proteomes" id="UP000886891"/>
    </source>
</evidence>
<comment type="cofactor">
    <cofactor evidence="1">
        <name>a metal cation</name>
        <dbReference type="ChEBI" id="CHEBI:25213"/>
    </cofactor>
</comment>
<keyword evidence="10 16" id="KW-0560">Oxidoreductase</keyword>
<dbReference type="AlphaFoldDB" id="A0A9D1SXJ7"/>
<evidence type="ECO:0000256" key="1">
    <source>
        <dbReference type="ARBA" id="ARBA00001920"/>
    </source>
</evidence>
<dbReference type="Pfam" id="PF03447">
    <property type="entry name" value="NAD_binding_3"/>
    <property type="match status" value="1"/>
</dbReference>
<evidence type="ECO:0000256" key="9">
    <source>
        <dbReference type="ARBA" id="ARBA00022857"/>
    </source>
</evidence>
<dbReference type="FunFam" id="3.30.360.10:FF:000005">
    <property type="entry name" value="Homoserine dehydrogenase"/>
    <property type="match status" value="1"/>
</dbReference>
<dbReference type="InterPro" id="IPR036291">
    <property type="entry name" value="NAD(P)-bd_dom_sf"/>
</dbReference>
<dbReference type="InterPro" id="IPR005106">
    <property type="entry name" value="Asp/hSer_DH_NAD-bd"/>
</dbReference>
<dbReference type="Gene3D" id="3.30.70.260">
    <property type="match status" value="1"/>
</dbReference>
<evidence type="ECO:0000256" key="4">
    <source>
        <dbReference type="ARBA" id="ARBA00006753"/>
    </source>
</evidence>
<name>A0A9D1SXJ7_9FIRM</name>
<evidence type="ECO:0000256" key="5">
    <source>
        <dbReference type="ARBA" id="ARBA00013213"/>
    </source>
</evidence>
<evidence type="ECO:0000256" key="17">
    <source>
        <dbReference type="RuleBase" id="RU004171"/>
    </source>
</evidence>
<dbReference type="Pfam" id="PF00742">
    <property type="entry name" value="Homoserine_dh"/>
    <property type="match status" value="1"/>
</dbReference>
<keyword evidence="11" id="KW-0915">Sodium</keyword>
<dbReference type="NCBIfam" id="NF004976">
    <property type="entry name" value="PRK06349.1"/>
    <property type="match status" value="1"/>
</dbReference>
<dbReference type="GO" id="GO:0050661">
    <property type="term" value="F:NADP binding"/>
    <property type="evidence" value="ECO:0007669"/>
    <property type="project" value="InterPro"/>
</dbReference>
<dbReference type="Gene3D" id="3.40.50.720">
    <property type="entry name" value="NAD(P)-binding Rossmann-like Domain"/>
    <property type="match status" value="1"/>
</dbReference>
<dbReference type="PROSITE" id="PS01042">
    <property type="entry name" value="HOMOSER_DHGENASE"/>
    <property type="match status" value="1"/>
</dbReference>
<dbReference type="Pfam" id="PF01842">
    <property type="entry name" value="ACT"/>
    <property type="match status" value="1"/>
</dbReference>
<evidence type="ECO:0000256" key="2">
    <source>
        <dbReference type="ARBA" id="ARBA00005056"/>
    </source>
</evidence>
<feature type="binding site" evidence="15">
    <location>
        <position position="105"/>
    </location>
    <ligand>
        <name>NADPH</name>
        <dbReference type="ChEBI" id="CHEBI:57783"/>
    </ligand>
</feature>
<feature type="binding site" evidence="15">
    <location>
        <position position="190"/>
    </location>
    <ligand>
        <name>L-homoserine</name>
        <dbReference type="ChEBI" id="CHEBI:57476"/>
    </ligand>
</feature>
<evidence type="ECO:0000256" key="11">
    <source>
        <dbReference type="ARBA" id="ARBA00023053"/>
    </source>
</evidence>
<sequence length="424" mass="45739">MKKIGIALMGLGTVGGGTYRILTANKDYIRKVQGVDLEIMHILERDMTKVEALGVDPAIVSTDVANIVNNKDIKIVAEFFGGIEPARSFLIAVLKAGKSVVTANKELVAKHWSDLEAAAKEGGAGLYFEASCMGGVPVIRTLTEGMQGNHVQSIMGIFNGTTNYILTKMADEGLEYADVLKEAQRLGYAEANPSADVDGFDSMYKLSILSSLCFHKRVPIDKIYREGISKISKQDIEFGKQFGFTLKLLAIGKLVDGKIEARVHPAFVPDEHPLAGVKGSFNACFIVGDNVGDIMLYGRGAGDLPTGSAIVSDIVYCAKQTEHRYCPFDNSAAGVRDEDFAANFESEYYVRMTVADKSGVLAKIAGVFAKYGVSINSLQQTAEDGKASLLFMIHKTGENNLNQAIAEINSLNEVVAVDAVIRVM</sequence>
<proteinExistence type="inferred from homology"/>
<comment type="similarity">
    <text evidence="4 17">Belongs to the homoserine dehydrogenase family.</text>
</comment>
<feature type="active site" description="Proton donor" evidence="14">
    <location>
        <position position="205"/>
    </location>
</feature>
<comment type="caution">
    <text evidence="19">The sequence shown here is derived from an EMBL/GenBank/DDBJ whole genome shotgun (WGS) entry which is preliminary data.</text>
</comment>
<dbReference type="EMBL" id="DVOH01000013">
    <property type="protein sequence ID" value="HIU99770.1"/>
    <property type="molecule type" value="Genomic_DNA"/>
</dbReference>
<evidence type="ECO:0000256" key="13">
    <source>
        <dbReference type="ARBA" id="ARBA00048841"/>
    </source>
</evidence>
<protein>
    <recommendedName>
        <fullName evidence="6 16">Homoserine dehydrogenase</fullName>
        <ecNumber evidence="5 16">1.1.1.3</ecNumber>
    </recommendedName>
</protein>
<dbReference type="PANTHER" id="PTHR43331:SF1">
    <property type="entry name" value="HOMOSERINE DEHYDROGENASE"/>
    <property type="match status" value="1"/>
</dbReference>
<evidence type="ECO:0000256" key="14">
    <source>
        <dbReference type="PIRSR" id="PIRSR000098-1"/>
    </source>
</evidence>
<dbReference type="PIRSF" id="PIRSF000098">
    <property type="entry name" value="Homoser_dehydrog"/>
    <property type="match status" value="1"/>
</dbReference>
<keyword evidence="7 16" id="KW-0028">Amino-acid biosynthesis</keyword>
<dbReference type="InterPro" id="IPR001342">
    <property type="entry name" value="HDH_cat"/>
</dbReference>
<dbReference type="InterPro" id="IPR002912">
    <property type="entry name" value="ACT_dom"/>
</dbReference>
<dbReference type="SUPFAM" id="SSF55021">
    <property type="entry name" value="ACT-like"/>
    <property type="match status" value="1"/>
</dbReference>
<dbReference type="GO" id="GO:0004412">
    <property type="term" value="F:homoserine dehydrogenase activity"/>
    <property type="evidence" value="ECO:0007669"/>
    <property type="project" value="UniProtKB-EC"/>
</dbReference>
<feature type="domain" description="ACT" evidence="18">
    <location>
        <begin position="349"/>
        <end position="422"/>
    </location>
</feature>
<dbReference type="CDD" id="cd04881">
    <property type="entry name" value="ACT_HSDH-Hom"/>
    <property type="match status" value="1"/>
</dbReference>
<evidence type="ECO:0000256" key="12">
    <source>
        <dbReference type="ARBA" id="ARBA00023167"/>
    </source>
</evidence>
<dbReference type="PANTHER" id="PTHR43331">
    <property type="entry name" value="HOMOSERINE DEHYDROGENASE"/>
    <property type="match status" value="1"/>
</dbReference>
<keyword evidence="9 15" id="KW-0521">NADP</keyword>
<evidence type="ECO:0000313" key="19">
    <source>
        <dbReference type="EMBL" id="HIU99770.1"/>
    </source>
</evidence>
<dbReference type="InterPro" id="IPR045865">
    <property type="entry name" value="ACT-like_dom_sf"/>
</dbReference>
<dbReference type="PROSITE" id="PS51671">
    <property type="entry name" value="ACT"/>
    <property type="match status" value="1"/>
</dbReference>
<evidence type="ECO:0000256" key="7">
    <source>
        <dbReference type="ARBA" id="ARBA00022605"/>
    </source>
</evidence>
<evidence type="ECO:0000256" key="8">
    <source>
        <dbReference type="ARBA" id="ARBA00022697"/>
    </source>
</evidence>
<reference evidence="19" key="2">
    <citation type="journal article" date="2021" name="PeerJ">
        <title>Extensive microbial diversity within the chicken gut microbiome revealed by metagenomics and culture.</title>
        <authorList>
            <person name="Gilroy R."/>
            <person name="Ravi A."/>
            <person name="Getino M."/>
            <person name="Pursley I."/>
            <person name="Horton D.L."/>
            <person name="Alikhan N.F."/>
            <person name="Baker D."/>
            <person name="Gharbi K."/>
            <person name="Hall N."/>
            <person name="Watson M."/>
            <person name="Adriaenssens E.M."/>
            <person name="Foster-Nyarko E."/>
            <person name="Jarju S."/>
            <person name="Secka A."/>
            <person name="Antonio M."/>
            <person name="Oren A."/>
            <person name="Chaudhuri R.R."/>
            <person name="La Ragione R."/>
            <person name="Hildebrand F."/>
            <person name="Pallen M.J."/>
        </authorList>
    </citation>
    <scope>NUCLEOTIDE SEQUENCE</scope>
    <source>
        <strain evidence="19">23406</strain>
    </source>
</reference>
<dbReference type="SUPFAM" id="SSF55347">
    <property type="entry name" value="Glyceraldehyde-3-phosphate dehydrogenase-like, C-terminal domain"/>
    <property type="match status" value="1"/>
</dbReference>